<dbReference type="Gramene" id="Kaladp0081s0353.1.v1.1">
    <property type="protein sequence ID" value="Kaladp0081s0353.1.v1.1.CDS.1"/>
    <property type="gene ID" value="Kaladp0081s0353.v1.1"/>
</dbReference>
<name>A0A7N0URX3_KALFE</name>
<feature type="compositionally biased region" description="Low complexity" evidence="1">
    <location>
        <begin position="68"/>
        <end position="81"/>
    </location>
</feature>
<evidence type="ECO:0000313" key="3">
    <source>
        <dbReference type="EnsemblPlants" id="Kaladp0081s0353.1.v1.1.CDS.1"/>
    </source>
</evidence>
<dbReference type="EnsemblPlants" id="Kaladp0081s0353.1.v1.1">
    <property type="protein sequence ID" value="Kaladp0081s0353.1.v1.1.CDS.1"/>
    <property type="gene ID" value="Kaladp0081s0353.v1.1"/>
</dbReference>
<evidence type="ECO:0000256" key="1">
    <source>
        <dbReference type="SAM" id="MobiDB-lite"/>
    </source>
</evidence>
<dbReference type="PANTHER" id="PTHR33595:SF7">
    <property type="entry name" value="OS12G0242500 PROTEIN"/>
    <property type="match status" value="1"/>
</dbReference>
<keyword evidence="4" id="KW-1185">Reference proteome</keyword>
<evidence type="ECO:0000259" key="2">
    <source>
        <dbReference type="Pfam" id="PF25821"/>
    </source>
</evidence>
<sequence>MTESRGSGGGRCVAGYDAQKMDRIMLRFRPIAPKPTTGGSSSGGSSPENNSSGDTYVKIGRGKRRYRNGSNNSNGGNAQRSSGKRRKASPEVVTLPLIPEAPEKSSKRSAPIWLNFNSGTAEKDDDSITPSAHRPIYYTPDRTVIVPARVGGGTCVTLECLTYTMVDVDALGRTDKERVLNLERDTCPGFVSDRLSRVTWSNAAFKKMIADGDHCVAGAWVAMKESVPAGARAFSCRVSVQVEGKQRKTVPCDVWRMDCGGFAWRLDVKAALSLGL</sequence>
<dbReference type="AlphaFoldDB" id="A0A7N0URX3"/>
<dbReference type="OMA" id="CRKESFG"/>
<reference evidence="3" key="1">
    <citation type="submission" date="2021-01" db="UniProtKB">
        <authorList>
            <consortium name="EnsemblPlants"/>
        </authorList>
    </citation>
    <scope>IDENTIFICATION</scope>
</reference>
<protein>
    <recommendedName>
        <fullName evidence="2">DUF7950 domain-containing protein</fullName>
    </recommendedName>
</protein>
<proteinExistence type="predicted"/>
<accession>A0A7N0URX3</accession>
<feature type="region of interest" description="Disordered" evidence="1">
    <location>
        <begin position="25"/>
        <end position="93"/>
    </location>
</feature>
<dbReference type="Proteomes" id="UP000594263">
    <property type="component" value="Unplaced"/>
</dbReference>
<dbReference type="InterPro" id="IPR057710">
    <property type="entry name" value="DUF7950"/>
</dbReference>
<dbReference type="PANTHER" id="PTHR33595">
    <property type="entry name" value="VON WILLEBRAND FACTOR A DOMAIN PROTEIN"/>
    <property type="match status" value="1"/>
</dbReference>
<feature type="compositionally biased region" description="Low complexity" evidence="1">
    <location>
        <begin position="35"/>
        <end position="53"/>
    </location>
</feature>
<evidence type="ECO:0000313" key="4">
    <source>
        <dbReference type="Proteomes" id="UP000594263"/>
    </source>
</evidence>
<organism evidence="3 4">
    <name type="scientific">Kalanchoe fedtschenkoi</name>
    <name type="common">Lavender scallops</name>
    <name type="synonym">South American air plant</name>
    <dbReference type="NCBI Taxonomy" id="63787"/>
    <lineage>
        <taxon>Eukaryota</taxon>
        <taxon>Viridiplantae</taxon>
        <taxon>Streptophyta</taxon>
        <taxon>Embryophyta</taxon>
        <taxon>Tracheophyta</taxon>
        <taxon>Spermatophyta</taxon>
        <taxon>Magnoliopsida</taxon>
        <taxon>eudicotyledons</taxon>
        <taxon>Gunneridae</taxon>
        <taxon>Pentapetalae</taxon>
        <taxon>Saxifragales</taxon>
        <taxon>Crassulaceae</taxon>
        <taxon>Kalanchoe</taxon>
    </lineage>
</organism>
<dbReference type="Pfam" id="PF25821">
    <property type="entry name" value="DUF7950"/>
    <property type="match status" value="1"/>
</dbReference>
<feature type="domain" description="DUF7950" evidence="2">
    <location>
        <begin position="154"/>
        <end position="273"/>
    </location>
</feature>